<reference evidence="1" key="1">
    <citation type="submission" date="2020-02" db="EMBL/GenBank/DDBJ databases">
        <authorList>
            <person name="Palmer J.M."/>
        </authorList>
    </citation>
    <scope>NUCLEOTIDE SEQUENCE</scope>
    <source>
        <strain evidence="1">EPUS1.4</strain>
        <tissue evidence="1">Thallus</tissue>
    </source>
</reference>
<accession>A0A8H7ASB4</accession>
<keyword evidence="2" id="KW-1185">Reference proteome</keyword>
<sequence>MAKSGETFFINSALSRILSQTTGDSALHDAFAVTMAFASRTSQNTVLVSLLLLAKTKEVLRRNSYHFAEYLCNAQALLVLYILMLFEDSGSGSALGDQDHALDLGRAADASFDAVRNRIMTLLQRGEDEIAIPQKLPRSTTKENSCLRLLFLESVRRTYLMFIFLEAVYVNLRKGYCELVPLLVTLSISLEGNLWNAQSEVGWASLAEAGKRKGLAEEGGWR</sequence>
<evidence type="ECO:0000313" key="2">
    <source>
        <dbReference type="Proteomes" id="UP000606974"/>
    </source>
</evidence>
<dbReference type="EMBL" id="JAACFV010000015">
    <property type="protein sequence ID" value="KAF7512062.1"/>
    <property type="molecule type" value="Genomic_DNA"/>
</dbReference>
<dbReference type="Proteomes" id="UP000606974">
    <property type="component" value="Unassembled WGS sequence"/>
</dbReference>
<proteinExistence type="predicted"/>
<dbReference type="AlphaFoldDB" id="A0A8H7ASB4"/>
<dbReference type="OrthoDB" id="4216928at2759"/>
<comment type="caution">
    <text evidence="1">The sequence shown here is derived from an EMBL/GenBank/DDBJ whole genome shotgun (WGS) entry which is preliminary data.</text>
</comment>
<evidence type="ECO:0000313" key="1">
    <source>
        <dbReference type="EMBL" id="KAF7512062.1"/>
    </source>
</evidence>
<gene>
    <name evidence="1" type="ORF">GJ744_002775</name>
</gene>
<organism evidence="1 2">
    <name type="scientific">Endocarpon pusillum</name>
    <dbReference type="NCBI Taxonomy" id="364733"/>
    <lineage>
        <taxon>Eukaryota</taxon>
        <taxon>Fungi</taxon>
        <taxon>Dikarya</taxon>
        <taxon>Ascomycota</taxon>
        <taxon>Pezizomycotina</taxon>
        <taxon>Eurotiomycetes</taxon>
        <taxon>Chaetothyriomycetidae</taxon>
        <taxon>Verrucariales</taxon>
        <taxon>Verrucariaceae</taxon>
        <taxon>Endocarpon</taxon>
    </lineage>
</organism>
<name>A0A8H7ASB4_9EURO</name>
<protein>
    <submittedName>
        <fullName evidence="1">Uncharacterized protein</fullName>
    </submittedName>
</protein>